<accession>D8PQQ7</accession>
<dbReference type="Gene3D" id="3.40.50.1820">
    <property type="entry name" value="alpha/beta hydrolase"/>
    <property type="match status" value="1"/>
</dbReference>
<dbReference type="OrthoDB" id="8119704at2759"/>
<dbReference type="KEGG" id="scm:SCHCO_01143694"/>
<dbReference type="AlphaFoldDB" id="D8PQQ7"/>
<name>D8PQQ7_SCHCM</name>
<dbReference type="FunCoup" id="D8PQQ7">
    <property type="interactions" value="271"/>
</dbReference>
<dbReference type="PANTHER" id="PTHR46118:SF4">
    <property type="entry name" value="PROTEIN ABHD11"/>
    <property type="match status" value="1"/>
</dbReference>
<dbReference type="EMBL" id="GL377302">
    <property type="protein sequence ID" value="EFJ02431.1"/>
    <property type="molecule type" value="Genomic_DNA"/>
</dbReference>
<evidence type="ECO:0000256" key="1">
    <source>
        <dbReference type="ARBA" id="ARBA00008645"/>
    </source>
</evidence>
<proteinExistence type="inferred from homology"/>
<dbReference type="HOGENOM" id="CLU_020336_53_0_1"/>
<organism evidence="5">
    <name type="scientific">Schizophyllum commune (strain H4-8 / FGSC 9210)</name>
    <name type="common">Split gill fungus</name>
    <dbReference type="NCBI Taxonomy" id="578458"/>
    <lineage>
        <taxon>Eukaryota</taxon>
        <taxon>Fungi</taxon>
        <taxon>Dikarya</taxon>
        <taxon>Basidiomycota</taxon>
        <taxon>Agaricomycotina</taxon>
        <taxon>Agaricomycetes</taxon>
        <taxon>Agaricomycetidae</taxon>
        <taxon>Agaricales</taxon>
        <taxon>Schizophyllaceae</taxon>
        <taxon>Schizophyllum</taxon>
    </lineage>
</organism>
<reference evidence="4 5" key="1">
    <citation type="journal article" date="2010" name="Nat. Biotechnol.">
        <title>Genome sequence of the model mushroom Schizophyllum commune.</title>
        <authorList>
            <person name="Ohm R.A."/>
            <person name="de Jong J.F."/>
            <person name="Lugones L.G."/>
            <person name="Aerts A."/>
            <person name="Kothe E."/>
            <person name="Stajich J.E."/>
            <person name="de Vries R.P."/>
            <person name="Record E."/>
            <person name="Levasseur A."/>
            <person name="Baker S.E."/>
            <person name="Bartholomew K.A."/>
            <person name="Coutinho P.M."/>
            <person name="Erdmann S."/>
            <person name="Fowler T.J."/>
            <person name="Gathman A.C."/>
            <person name="Lombard V."/>
            <person name="Henrissat B."/>
            <person name="Knabe N."/>
            <person name="Kuees U."/>
            <person name="Lilly W.W."/>
            <person name="Lindquist E."/>
            <person name="Lucas S."/>
            <person name="Magnuson J.K."/>
            <person name="Piumi F."/>
            <person name="Raudaskoski M."/>
            <person name="Salamov A."/>
            <person name="Schmutz J."/>
            <person name="Schwarze F.W.M.R."/>
            <person name="vanKuyk P.A."/>
            <person name="Horton J.S."/>
            <person name="Grigoriev I.V."/>
            <person name="Woesten H.A.B."/>
        </authorList>
    </citation>
    <scope>NUCLEOTIDE SEQUENCE [LARGE SCALE GENOMIC DNA]</scope>
    <source>
        <strain evidence="5">H4-8 / FGSC 9210</strain>
    </source>
</reference>
<dbReference type="Pfam" id="PF00561">
    <property type="entry name" value="Abhydrolase_1"/>
    <property type="match status" value="1"/>
</dbReference>
<protein>
    <recommendedName>
        <fullName evidence="3">AB hydrolase-1 domain-containing protein</fullName>
    </recommendedName>
</protein>
<keyword evidence="5" id="KW-1185">Reference proteome</keyword>
<evidence type="ECO:0000256" key="2">
    <source>
        <dbReference type="ARBA" id="ARBA00022801"/>
    </source>
</evidence>
<keyword evidence="2" id="KW-0378">Hydrolase</keyword>
<dbReference type="GeneID" id="9584965"/>
<dbReference type="InterPro" id="IPR029058">
    <property type="entry name" value="AB_hydrolase_fold"/>
</dbReference>
<sequence length="304" mass="33991">MLFPSLSRSCASRRVLLASSRRLHASASAVVELDYSKNVPPSGNETDKPLVILHGLFGSKRNWMSLSKAFAHELHRPVYALDLRNQGTSPHKEPMTYSAMAGDVLHFLRTHNLNNVSLLGHSMGGKVAMSVALDPELPEGLLENLIVEDIAPSKGALSPEFQGYIQGMKAVDAAKVKSRKEARDILSKWEKDPSVLQFLLTNLEVPPLVEHGHFKIPLHILEEYIDSLGDFPYDSAKRQYQGRTLFIKGSKSKYINKNNLPEAQKFFPNMELVELPTSHWVHAEKPNEFKKVVSHFIGALHSPE</sequence>
<dbReference type="InParanoid" id="D8PQQ7"/>
<dbReference type="RefSeq" id="XP_003037333.1">
    <property type="nucleotide sequence ID" value="XM_003037287.1"/>
</dbReference>
<dbReference type="VEuPathDB" id="FungiDB:SCHCODRAFT_01143694"/>
<feature type="domain" description="AB hydrolase-1" evidence="3">
    <location>
        <begin position="48"/>
        <end position="286"/>
    </location>
</feature>
<dbReference type="Proteomes" id="UP000007431">
    <property type="component" value="Unassembled WGS sequence"/>
</dbReference>
<comment type="similarity">
    <text evidence="1">Belongs to the AB hydrolase superfamily.</text>
</comment>
<evidence type="ECO:0000313" key="4">
    <source>
        <dbReference type="EMBL" id="EFJ02431.1"/>
    </source>
</evidence>
<evidence type="ECO:0000313" key="5">
    <source>
        <dbReference type="Proteomes" id="UP000007431"/>
    </source>
</evidence>
<dbReference type="FunFam" id="3.40.50.1820:FF:000039">
    <property type="entry name" value="Esterase ybfF"/>
    <property type="match status" value="1"/>
</dbReference>
<dbReference type="GO" id="GO:0005739">
    <property type="term" value="C:mitochondrion"/>
    <property type="evidence" value="ECO:0007669"/>
    <property type="project" value="TreeGrafter"/>
</dbReference>
<dbReference type="SUPFAM" id="SSF53474">
    <property type="entry name" value="alpha/beta-Hydrolases"/>
    <property type="match status" value="1"/>
</dbReference>
<dbReference type="eggNOG" id="KOG2382">
    <property type="taxonomic scope" value="Eukaryota"/>
</dbReference>
<gene>
    <name evidence="4" type="ORF">SCHCODRAFT_104052</name>
</gene>
<dbReference type="PANTHER" id="PTHR46118">
    <property type="entry name" value="PROTEIN ABHD11"/>
    <property type="match status" value="1"/>
</dbReference>
<evidence type="ECO:0000259" key="3">
    <source>
        <dbReference type="Pfam" id="PF00561"/>
    </source>
</evidence>
<dbReference type="OMA" id="FLGMSDN"/>
<feature type="non-terminal residue" evidence="4">
    <location>
        <position position="304"/>
    </location>
</feature>
<dbReference type="STRING" id="578458.D8PQQ7"/>
<dbReference type="GO" id="GO:0052689">
    <property type="term" value="F:carboxylic ester hydrolase activity"/>
    <property type="evidence" value="ECO:0007669"/>
    <property type="project" value="TreeGrafter"/>
</dbReference>
<dbReference type="InterPro" id="IPR000073">
    <property type="entry name" value="AB_hydrolase_1"/>
</dbReference>